<dbReference type="EMBL" id="FCON02000002">
    <property type="protein sequence ID" value="SAL14134.1"/>
    <property type="molecule type" value="Genomic_DNA"/>
</dbReference>
<evidence type="ECO:0000259" key="2">
    <source>
        <dbReference type="Pfam" id="PF20254"/>
    </source>
</evidence>
<evidence type="ECO:0000313" key="3">
    <source>
        <dbReference type="EMBL" id="SAL14134.1"/>
    </source>
</evidence>
<keyword evidence="4" id="KW-1185">Reference proteome</keyword>
<comment type="caution">
    <text evidence="3">The sequence shown here is derived from an EMBL/GenBank/DDBJ whole genome shotgun (WGS) entry which is preliminary data.</text>
</comment>
<name>A0A158F2V7_9BURK</name>
<gene>
    <name evidence="3" type="ORF">AWB68_00225</name>
</gene>
<feature type="domain" description="N,N-dimethylformamidase beta subunit-like C-terminal" evidence="2">
    <location>
        <begin position="69"/>
        <end position="443"/>
    </location>
</feature>
<evidence type="ECO:0000256" key="1">
    <source>
        <dbReference type="SAM" id="MobiDB-lite"/>
    </source>
</evidence>
<protein>
    <recommendedName>
        <fullName evidence="2">N,N-dimethylformamidase beta subunit-like C-terminal domain-containing protein</fullName>
    </recommendedName>
</protein>
<dbReference type="AlphaFoldDB" id="A0A158F2V7"/>
<dbReference type="Proteomes" id="UP000054770">
    <property type="component" value="Unassembled WGS sequence"/>
</dbReference>
<feature type="region of interest" description="Disordered" evidence="1">
    <location>
        <begin position="188"/>
        <end position="208"/>
    </location>
</feature>
<accession>A0A158F2V7</accession>
<organism evidence="3 4">
    <name type="scientific">Caballeronia choica</name>
    <dbReference type="NCBI Taxonomy" id="326476"/>
    <lineage>
        <taxon>Bacteria</taxon>
        <taxon>Pseudomonadati</taxon>
        <taxon>Pseudomonadota</taxon>
        <taxon>Betaproteobacteria</taxon>
        <taxon>Burkholderiales</taxon>
        <taxon>Burkholderiaceae</taxon>
        <taxon>Caballeronia</taxon>
    </lineage>
</organism>
<reference evidence="3" key="1">
    <citation type="submission" date="2016-01" db="EMBL/GenBank/DDBJ databases">
        <authorList>
            <person name="Peeters C."/>
        </authorList>
    </citation>
    <scope>NUCLEOTIDE SEQUENCE [LARGE SCALE GENOMIC DNA]</scope>
    <source>
        <strain evidence="3">LMG 22940</strain>
    </source>
</reference>
<dbReference type="InterPro" id="IPR046540">
    <property type="entry name" value="DMFA2_C"/>
</dbReference>
<dbReference type="Pfam" id="PF20254">
    <property type="entry name" value="DMFA2_C"/>
    <property type="match status" value="1"/>
</dbReference>
<sequence length="506" mass="55603">MQIYPIYPSFSSGQFFELAVQPRRRFSIAIYQQQSSESLTSVSGVIVSATNNVKAELVDGKYVFQSVDAETQVRFDKDWEWPTITIKPNTPELRSGAYVAVAYEVGPRGEPLTDLGRRCSAHQAVFGWPPDSDSMALIVARPRTPEASLAYVIPTATYHAYNSTGGGCFYGDPIHRTHPATKVSLRRPGGGLGAQLGEPGDPYDPKSPRQQFTHWDAKFIRWLRAANLACDFYTDLDLHRGAVLDPAKYRCVLSVGHHEYWSQKMRDQVAGFIAGGGNLAVFSGNTCYRPIDFGSHDMKEMNRLGDSWPNFNESDLIGLSYGYGGGKWGTWRRFRGWVECGREPIGFTVSQADHWVFTGTGLKNGQQFGAEDRLAGYEVDGVPPVANGFETLAATPRLHGWEIAGAGALGLFQPSPQPASGSDPMQGWVFNCGTTDWARVLMNPNAASHVIVDQITRNVVHKFSGLPLDRALRHDASFSDTASNARKDDSASRQVSKLVHTDSEGS</sequence>
<proteinExistence type="predicted"/>
<feature type="region of interest" description="Disordered" evidence="1">
    <location>
        <begin position="479"/>
        <end position="506"/>
    </location>
</feature>
<evidence type="ECO:0000313" key="4">
    <source>
        <dbReference type="Proteomes" id="UP000054770"/>
    </source>
</evidence>
<dbReference type="RefSeq" id="WP_235028150.1">
    <property type="nucleotide sequence ID" value="NZ_FCON02000002.1"/>
</dbReference>